<dbReference type="AlphaFoldDB" id="A0A3E0K568"/>
<organism evidence="8 9">
    <name type="scientific">Caldibacillus debilis</name>
    <dbReference type="NCBI Taxonomy" id="301148"/>
    <lineage>
        <taxon>Bacteria</taxon>
        <taxon>Bacillati</taxon>
        <taxon>Bacillota</taxon>
        <taxon>Bacilli</taxon>
        <taxon>Bacillales</taxon>
        <taxon>Bacillaceae</taxon>
        <taxon>Caldibacillus</taxon>
    </lineage>
</organism>
<accession>A0A3E0K568</accession>
<dbReference type="EMBL" id="QEWE01000015">
    <property type="protein sequence ID" value="REJ28944.1"/>
    <property type="molecule type" value="Genomic_DNA"/>
</dbReference>
<dbReference type="Proteomes" id="UP000257014">
    <property type="component" value="Unassembled WGS sequence"/>
</dbReference>
<comment type="caution">
    <text evidence="8">The sequence shown here is derived from an EMBL/GenBank/DDBJ whole genome shotgun (WGS) entry which is preliminary data.</text>
</comment>
<keyword evidence="4" id="KW-0238">DNA-binding</keyword>
<dbReference type="InterPro" id="IPR013325">
    <property type="entry name" value="RNA_pol_sigma_r2"/>
</dbReference>
<evidence type="ECO:0000259" key="6">
    <source>
        <dbReference type="Pfam" id="PF04542"/>
    </source>
</evidence>
<dbReference type="SUPFAM" id="SSF88659">
    <property type="entry name" value="Sigma3 and sigma4 domains of RNA polymerase sigma factors"/>
    <property type="match status" value="1"/>
</dbReference>
<evidence type="ECO:0000313" key="8">
    <source>
        <dbReference type="EMBL" id="REJ28944.1"/>
    </source>
</evidence>
<evidence type="ECO:0000256" key="4">
    <source>
        <dbReference type="ARBA" id="ARBA00023125"/>
    </source>
</evidence>
<evidence type="ECO:0000259" key="7">
    <source>
        <dbReference type="Pfam" id="PF04545"/>
    </source>
</evidence>
<dbReference type="Pfam" id="PF04545">
    <property type="entry name" value="Sigma70_r4"/>
    <property type="match status" value="1"/>
</dbReference>
<evidence type="ECO:0000256" key="5">
    <source>
        <dbReference type="ARBA" id="ARBA00023163"/>
    </source>
</evidence>
<keyword evidence="5" id="KW-0804">Transcription</keyword>
<dbReference type="InterPro" id="IPR007627">
    <property type="entry name" value="RNA_pol_sigma70_r2"/>
</dbReference>
<dbReference type="GO" id="GO:0006352">
    <property type="term" value="P:DNA-templated transcription initiation"/>
    <property type="evidence" value="ECO:0007669"/>
    <property type="project" value="InterPro"/>
</dbReference>
<keyword evidence="2" id="KW-0805">Transcription regulation</keyword>
<sequence>MVGFKNSQNPDDVDPGFIESICQSTWKTIYRFIYYRVQNREEAKELTQETYVKAIRFMQTKNVRPEKQIPFLKTVALNLMRDQWRKQKLRGKNIGIDAINPSEAAVADSSERSAQRLVIEQALDQLKKEERMVVELRILKGYSVAETAEILNKQEGNIRVIQHRALQKLAEILKPKTESWGEADG</sequence>
<dbReference type="InterPro" id="IPR039425">
    <property type="entry name" value="RNA_pol_sigma-70-like"/>
</dbReference>
<dbReference type="Gene3D" id="1.10.1740.10">
    <property type="match status" value="1"/>
</dbReference>
<dbReference type="NCBIfam" id="TIGR02937">
    <property type="entry name" value="sigma70-ECF"/>
    <property type="match status" value="1"/>
</dbReference>
<dbReference type="PANTHER" id="PTHR43133">
    <property type="entry name" value="RNA POLYMERASE ECF-TYPE SIGMA FACTO"/>
    <property type="match status" value="1"/>
</dbReference>
<dbReference type="InterPro" id="IPR007630">
    <property type="entry name" value="RNA_pol_sigma70_r4"/>
</dbReference>
<feature type="domain" description="RNA polymerase sigma-70 region 2" evidence="6">
    <location>
        <begin position="28"/>
        <end position="88"/>
    </location>
</feature>
<protein>
    <submittedName>
        <fullName evidence="8">RNA polymerase subunit sigma-24</fullName>
    </submittedName>
</protein>
<dbReference type="PANTHER" id="PTHR43133:SF57">
    <property type="entry name" value="RNA POLYMERASE SIGMA-70 FACTOR"/>
    <property type="match status" value="1"/>
</dbReference>
<dbReference type="InterPro" id="IPR014284">
    <property type="entry name" value="RNA_pol_sigma-70_dom"/>
</dbReference>
<gene>
    <name evidence="8" type="ORF">C6P37_06735</name>
</gene>
<dbReference type="Gene3D" id="1.10.10.10">
    <property type="entry name" value="Winged helix-like DNA-binding domain superfamily/Winged helix DNA-binding domain"/>
    <property type="match status" value="1"/>
</dbReference>
<dbReference type="GO" id="GO:0003677">
    <property type="term" value="F:DNA binding"/>
    <property type="evidence" value="ECO:0007669"/>
    <property type="project" value="UniProtKB-KW"/>
</dbReference>
<dbReference type="InterPro" id="IPR036388">
    <property type="entry name" value="WH-like_DNA-bd_sf"/>
</dbReference>
<dbReference type="InterPro" id="IPR013324">
    <property type="entry name" value="RNA_pol_sigma_r3/r4-like"/>
</dbReference>
<evidence type="ECO:0000256" key="2">
    <source>
        <dbReference type="ARBA" id="ARBA00023015"/>
    </source>
</evidence>
<evidence type="ECO:0000256" key="1">
    <source>
        <dbReference type="ARBA" id="ARBA00010641"/>
    </source>
</evidence>
<keyword evidence="3" id="KW-0731">Sigma factor</keyword>
<name>A0A3E0K568_9BACI</name>
<feature type="domain" description="RNA polymerase sigma-70 region 4" evidence="7">
    <location>
        <begin position="122"/>
        <end position="170"/>
    </location>
</feature>
<dbReference type="CDD" id="cd06171">
    <property type="entry name" value="Sigma70_r4"/>
    <property type="match status" value="1"/>
</dbReference>
<proteinExistence type="inferred from homology"/>
<evidence type="ECO:0000256" key="3">
    <source>
        <dbReference type="ARBA" id="ARBA00023082"/>
    </source>
</evidence>
<evidence type="ECO:0000313" key="9">
    <source>
        <dbReference type="Proteomes" id="UP000257014"/>
    </source>
</evidence>
<reference evidence="8 9" key="1">
    <citation type="submission" date="2018-03" db="EMBL/GenBank/DDBJ databases">
        <authorList>
            <person name="Keele B.F."/>
        </authorList>
    </citation>
    <scope>NUCLEOTIDE SEQUENCE [LARGE SCALE GENOMIC DNA]</scope>
    <source>
        <strain evidence="8">ZCTH4_d</strain>
    </source>
</reference>
<dbReference type="SUPFAM" id="SSF88946">
    <property type="entry name" value="Sigma2 domain of RNA polymerase sigma factors"/>
    <property type="match status" value="1"/>
</dbReference>
<dbReference type="Pfam" id="PF04542">
    <property type="entry name" value="Sigma70_r2"/>
    <property type="match status" value="1"/>
</dbReference>
<comment type="similarity">
    <text evidence="1">Belongs to the sigma-70 factor family. ECF subfamily.</text>
</comment>
<dbReference type="GO" id="GO:0016987">
    <property type="term" value="F:sigma factor activity"/>
    <property type="evidence" value="ECO:0007669"/>
    <property type="project" value="UniProtKB-KW"/>
</dbReference>